<evidence type="ECO:0000313" key="4">
    <source>
        <dbReference type="RefSeq" id="XP_033530003.1"/>
    </source>
</evidence>
<dbReference type="GeneID" id="54420962"/>
<evidence type="ECO:0000256" key="1">
    <source>
        <dbReference type="SAM" id="Phobius"/>
    </source>
</evidence>
<keyword evidence="3" id="KW-1185">Reference proteome</keyword>
<organism evidence="2">
    <name type="scientific">Eremomyces bilateralis CBS 781.70</name>
    <dbReference type="NCBI Taxonomy" id="1392243"/>
    <lineage>
        <taxon>Eukaryota</taxon>
        <taxon>Fungi</taxon>
        <taxon>Dikarya</taxon>
        <taxon>Ascomycota</taxon>
        <taxon>Pezizomycotina</taxon>
        <taxon>Dothideomycetes</taxon>
        <taxon>Dothideomycetes incertae sedis</taxon>
        <taxon>Eremomycetales</taxon>
        <taxon>Eremomycetaceae</taxon>
        <taxon>Eremomyces</taxon>
    </lineage>
</organism>
<reference evidence="2 4" key="1">
    <citation type="submission" date="2020-01" db="EMBL/GenBank/DDBJ databases">
        <authorList>
            <consortium name="DOE Joint Genome Institute"/>
            <person name="Haridas S."/>
            <person name="Albert R."/>
            <person name="Binder M."/>
            <person name="Bloem J."/>
            <person name="Labutti K."/>
            <person name="Salamov A."/>
            <person name="Andreopoulos B."/>
            <person name="Baker S.E."/>
            <person name="Barry K."/>
            <person name="Bills G."/>
            <person name="Bluhm B.H."/>
            <person name="Cannon C."/>
            <person name="Castanera R."/>
            <person name="Culley D.E."/>
            <person name="Daum C."/>
            <person name="Ezra D."/>
            <person name="Gonzalez J.B."/>
            <person name="Henrissat B."/>
            <person name="Kuo A."/>
            <person name="Liang C."/>
            <person name="Lipzen A."/>
            <person name="Lutzoni F."/>
            <person name="Magnuson J."/>
            <person name="Mondo S."/>
            <person name="Nolan M."/>
            <person name="Ohm R."/>
            <person name="Pangilinan J."/>
            <person name="Park H.-J."/>
            <person name="Ramirez L."/>
            <person name="Alfaro M."/>
            <person name="Sun H."/>
            <person name="Tritt A."/>
            <person name="Yoshinaga Y."/>
            <person name="Zwiers L.-H."/>
            <person name="Turgeon B.G."/>
            <person name="Goodwin S.B."/>
            <person name="Spatafora J.W."/>
            <person name="Crous P.W."/>
            <person name="Grigoriev I.V."/>
        </authorList>
    </citation>
    <scope>NUCLEOTIDE SEQUENCE</scope>
    <source>
        <strain evidence="2 4">CBS 781.70</strain>
    </source>
</reference>
<dbReference type="Proteomes" id="UP000504638">
    <property type="component" value="Unplaced"/>
</dbReference>
<reference evidence="4" key="2">
    <citation type="submission" date="2020-04" db="EMBL/GenBank/DDBJ databases">
        <authorList>
            <consortium name="NCBI Genome Project"/>
        </authorList>
    </citation>
    <scope>NUCLEOTIDE SEQUENCE</scope>
    <source>
        <strain evidence="4">CBS 781.70</strain>
    </source>
</reference>
<dbReference type="PANTHER" id="PTHR42069:SF1">
    <property type="entry name" value="MARVEL DOMAIN-CONTAINING PROTEIN"/>
    <property type="match status" value="1"/>
</dbReference>
<keyword evidence="1" id="KW-1133">Transmembrane helix</keyword>
<dbReference type="PANTHER" id="PTHR42069">
    <property type="entry name" value="HYPHAL ANASTAMOSIS-8 PROTEIN"/>
    <property type="match status" value="1"/>
</dbReference>
<dbReference type="OrthoDB" id="5371583at2759"/>
<evidence type="ECO:0000313" key="2">
    <source>
        <dbReference type="EMBL" id="KAF1808372.1"/>
    </source>
</evidence>
<feature type="transmembrane region" description="Helical" evidence="1">
    <location>
        <begin position="113"/>
        <end position="134"/>
    </location>
</feature>
<dbReference type="EMBL" id="ML975185">
    <property type="protein sequence ID" value="KAF1808372.1"/>
    <property type="molecule type" value="Genomic_DNA"/>
</dbReference>
<proteinExistence type="predicted"/>
<accession>A0A6G1FRS5</accession>
<evidence type="ECO:0000313" key="3">
    <source>
        <dbReference type="Proteomes" id="UP000504638"/>
    </source>
</evidence>
<protein>
    <recommendedName>
        <fullName evidence="5">MARVEL domain-containing protein</fullName>
    </recommendedName>
</protein>
<feature type="transmembrane region" description="Helical" evidence="1">
    <location>
        <begin position="213"/>
        <end position="236"/>
    </location>
</feature>
<gene>
    <name evidence="2 4" type="ORF">P152DRAFT_462647</name>
</gene>
<feature type="transmembrane region" description="Helical" evidence="1">
    <location>
        <begin position="146"/>
        <end position="169"/>
    </location>
</feature>
<feature type="transmembrane region" description="Helical" evidence="1">
    <location>
        <begin position="59"/>
        <end position="84"/>
    </location>
</feature>
<keyword evidence="1" id="KW-0472">Membrane</keyword>
<dbReference type="AlphaFoldDB" id="A0A6G1FRS5"/>
<keyword evidence="1" id="KW-0812">Transmembrane</keyword>
<sequence length="252" mass="27695">MAPPSEGHRLTPSLSPLKQMVLVDQAPLISPGHKTPDYDETRLQKKDDSLKRIIRRLKFVSRALSTLLSLATLILLAITLQSFLSTRSIRRPVPHTGIPRGPWSRDSKVWPTYLYLGVAIASLLLHVGIFIAYLRSVRAANRAATLATGFTWAVTLMNLVIWVVGAATYRTAKDDGGGAGSDLWGWSCSAVADEIQGVFGEVRFQSLCQVQGYSWYLGIVQVVAAVLSATILYLAVSRTRTKNERWRTGGTT</sequence>
<dbReference type="RefSeq" id="XP_033530003.1">
    <property type="nucleotide sequence ID" value="XM_033680392.1"/>
</dbReference>
<name>A0A6G1FRS5_9PEZI</name>
<reference evidence="4" key="3">
    <citation type="submission" date="2025-04" db="UniProtKB">
        <authorList>
            <consortium name="RefSeq"/>
        </authorList>
    </citation>
    <scope>IDENTIFICATION</scope>
    <source>
        <strain evidence="4">CBS 781.70</strain>
    </source>
</reference>
<evidence type="ECO:0008006" key="5">
    <source>
        <dbReference type="Google" id="ProtNLM"/>
    </source>
</evidence>